<gene>
    <name evidence="3" type="ORF">DA73_0216210</name>
    <name evidence="2" type="ORF">DA73_0400011890</name>
</gene>
<reference evidence="3" key="1">
    <citation type="journal article" date="2015" name="Genome Announc.">
        <title>Draft Genome Sequence of Tolypothrix boutellei Strain VB521301.</title>
        <authorList>
            <person name="Chandrababunaidu M.M."/>
            <person name="Singh D."/>
            <person name="Sen D."/>
            <person name="Bhan S."/>
            <person name="Das S."/>
            <person name="Gupta A."/>
            <person name="Adhikary S.P."/>
            <person name="Tripathy S."/>
        </authorList>
    </citation>
    <scope>NUCLEOTIDE SEQUENCE</scope>
    <source>
        <strain evidence="3">VB521301</strain>
    </source>
</reference>
<dbReference type="AlphaFoldDB" id="A0A0C1QXF7"/>
<keyword evidence="1" id="KW-0732">Signal</keyword>
<organism evidence="3">
    <name type="scientific">Tolypothrix bouteillei VB521301</name>
    <dbReference type="NCBI Taxonomy" id="1479485"/>
    <lineage>
        <taxon>Bacteria</taxon>
        <taxon>Bacillati</taxon>
        <taxon>Cyanobacteriota</taxon>
        <taxon>Cyanophyceae</taxon>
        <taxon>Nostocales</taxon>
        <taxon>Tolypothrichaceae</taxon>
        <taxon>Tolypothrix</taxon>
    </lineage>
</organism>
<dbReference type="PANTHER" id="PTHR47200">
    <property type="entry name" value="THYLAKOID LUMENAL 15 KDA PROTEIN 1, CHLOROPLASTIC"/>
    <property type="match status" value="1"/>
</dbReference>
<dbReference type="STRING" id="1479485.DA73_0216210"/>
<dbReference type="SUPFAM" id="SSF141571">
    <property type="entry name" value="Pentapeptide repeat-like"/>
    <property type="match status" value="1"/>
</dbReference>
<dbReference type="Gene3D" id="2.160.20.80">
    <property type="entry name" value="E3 ubiquitin-protein ligase SopA"/>
    <property type="match status" value="1"/>
</dbReference>
<protein>
    <submittedName>
        <fullName evidence="3">Pentapeptide repeat-containing protein</fullName>
    </submittedName>
</protein>
<reference evidence="2" key="2">
    <citation type="submission" date="2019-11" db="EMBL/GenBank/DDBJ databases">
        <title>Improved Assembly of Tolypothrix boutellei genome.</title>
        <authorList>
            <person name="Sarangi A.N."/>
            <person name="Mukherjee M."/>
            <person name="Ghosh S."/>
            <person name="Singh D."/>
            <person name="Das A."/>
            <person name="Kant S."/>
            <person name="Prusty A."/>
            <person name="Tripathy S."/>
        </authorList>
    </citation>
    <scope>NUCLEOTIDE SEQUENCE</scope>
    <source>
        <strain evidence="2">VB521301</strain>
    </source>
</reference>
<feature type="signal peptide" evidence="1">
    <location>
        <begin position="1"/>
        <end position="25"/>
    </location>
</feature>
<dbReference type="Proteomes" id="UP000029738">
    <property type="component" value="Unassembled WGS sequence"/>
</dbReference>
<evidence type="ECO:0000256" key="1">
    <source>
        <dbReference type="SAM" id="SignalP"/>
    </source>
</evidence>
<comment type="caution">
    <text evidence="3">The sequence shown here is derived from an EMBL/GenBank/DDBJ whole genome shotgun (WGS) entry which is preliminary data.</text>
</comment>
<dbReference type="InterPro" id="IPR044213">
    <property type="entry name" value="At2g44920-like"/>
</dbReference>
<dbReference type="PANTHER" id="PTHR47200:SF2">
    <property type="entry name" value="THYLAKOID LUMENAL 15 KDA PROTEIN 1, CHLOROPLASTIC"/>
    <property type="match status" value="1"/>
</dbReference>
<name>A0A0C1QXF7_9CYAN</name>
<dbReference type="EMBL" id="JHEG02000048">
    <property type="protein sequence ID" value="KIE10164.1"/>
    <property type="molecule type" value="Genomic_DNA"/>
</dbReference>
<keyword evidence="4" id="KW-1185">Reference proteome</keyword>
<dbReference type="OrthoDB" id="7872756at2"/>
<dbReference type="InterPro" id="IPR001646">
    <property type="entry name" value="5peptide_repeat"/>
</dbReference>
<dbReference type="EMBL" id="JHEG04000001">
    <property type="protein sequence ID" value="KAF3886093.1"/>
    <property type="molecule type" value="Genomic_DNA"/>
</dbReference>
<evidence type="ECO:0000313" key="2">
    <source>
        <dbReference type="EMBL" id="KAF3886093.1"/>
    </source>
</evidence>
<feature type="chain" id="PRO_5036532891" evidence="1">
    <location>
        <begin position="26"/>
        <end position="165"/>
    </location>
</feature>
<sequence>MRYWQALAGLVLATVLFLSPLSAHAASSSSISRAASNQLSGRDFSNQSLIGQEYTSLKLENANFSNADLRGGVFNASLLRGANLHGVDFTDGIAYLSDFKGADFSDGVFTNAMMLRSTFNNVDVTGADFSNAVLDRLEVKKLCESATGVNPKTGVSTRESLGCDS</sequence>
<proteinExistence type="predicted"/>
<dbReference type="RefSeq" id="WP_038091349.1">
    <property type="nucleotide sequence ID" value="NZ_JHEG04000001.1"/>
</dbReference>
<evidence type="ECO:0000313" key="3">
    <source>
        <dbReference type="EMBL" id="KIE10164.1"/>
    </source>
</evidence>
<evidence type="ECO:0000313" key="4">
    <source>
        <dbReference type="Proteomes" id="UP000029738"/>
    </source>
</evidence>
<accession>A0A0C1QXF7</accession>
<dbReference type="Pfam" id="PF00805">
    <property type="entry name" value="Pentapeptide"/>
    <property type="match status" value="2"/>
</dbReference>